<evidence type="ECO:0000256" key="6">
    <source>
        <dbReference type="ARBA" id="ARBA00022692"/>
    </source>
</evidence>
<keyword evidence="9 15" id="KW-1133">Transmembrane helix</keyword>
<feature type="coiled-coil region" evidence="14">
    <location>
        <begin position="10"/>
        <end position="37"/>
    </location>
</feature>
<keyword evidence="8" id="KW-0249">Electron transport</keyword>
<comment type="similarity">
    <text evidence="2">Belongs to the complex I NDUFB4 subunit family.</text>
</comment>
<organism evidence="16 17">
    <name type="scientific">Psylliodes chrysocephalus</name>
    <dbReference type="NCBI Taxonomy" id="3402493"/>
    <lineage>
        <taxon>Eukaryota</taxon>
        <taxon>Metazoa</taxon>
        <taxon>Ecdysozoa</taxon>
        <taxon>Arthropoda</taxon>
        <taxon>Hexapoda</taxon>
        <taxon>Insecta</taxon>
        <taxon>Pterygota</taxon>
        <taxon>Neoptera</taxon>
        <taxon>Endopterygota</taxon>
        <taxon>Coleoptera</taxon>
        <taxon>Polyphaga</taxon>
        <taxon>Cucujiformia</taxon>
        <taxon>Chrysomeloidea</taxon>
        <taxon>Chrysomelidae</taxon>
        <taxon>Galerucinae</taxon>
        <taxon>Alticini</taxon>
        <taxon>Psylliodes</taxon>
    </lineage>
</organism>
<comment type="subcellular location">
    <subcellularLocation>
        <location evidence="1">Mitochondrion inner membrane</location>
        <topology evidence="1">Single-pass membrane protein</topology>
    </subcellularLocation>
</comment>
<dbReference type="Proteomes" id="UP001153636">
    <property type="component" value="Chromosome 4"/>
</dbReference>
<keyword evidence="4" id="KW-0813">Transport</keyword>
<evidence type="ECO:0000256" key="13">
    <source>
        <dbReference type="ARBA" id="ARBA00030987"/>
    </source>
</evidence>
<evidence type="ECO:0000256" key="7">
    <source>
        <dbReference type="ARBA" id="ARBA00022792"/>
    </source>
</evidence>
<evidence type="ECO:0000256" key="8">
    <source>
        <dbReference type="ARBA" id="ARBA00022982"/>
    </source>
</evidence>
<reference evidence="16" key="1">
    <citation type="submission" date="2022-01" db="EMBL/GenBank/DDBJ databases">
        <authorList>
            <person name="King R."/>
        </authorList>
    </citation>
    <scope>NUCLEOTIDE SEQUENCE</scope>
</reference>
<keyword evidence="7" id="KW-0999">Mitochondrion inner membrane</keyword>
<evidence type="ECO:0000256" key="1">
    <source>
        <dbReference type="ARBA" id="ARBA00004434"/>
    </source>
</evidence>
<keyword evidence="5" id="KW-0679">Respiratory chain</keyword>
<name>A0A9P0CWG0_9CUCU</name>
<evidence type="ECO:0000256" key="5">
    <source>
        <dbReference type="ARBA" id="ARBA00022660"/>
    </source>
</evidence>
<dbReference type="InterPro" id="IPR009866">
    <property type="entry name" value="NADH_UbQ_OxRdtase_NDUFB4_su"/>
</dbReference>
<sequence>MSGPSTYDLTEQARNLLEQKAKRRAVLRQEYLKLKTNPFQHASGEGGAVFDPAIQRYNAMKVSGFEYFKPTGKSAVYGMGMLVIPMMGYFYLMYKQRTELEAKYRRGEVAYKDRNFKFI</sequence>
<keyword evidence="17" id="KW-1185">Reference proteome</keyword>
<evidence type="ECO:0000256" key="3">
    <source>
        <dbReference type="ARBA" id="ARBA00018681"/>
    </source>
</evidence>
<evidence type="ECO:0000256" key="14">
    <source>
        <dbReference type="SAM" id="Coils"/>
    </source>
</evidence>
<evidence type="ECO:0000313" key="17">
    <source>
        <dbReference type="Proteomes" id="UP001153636"/>
    </source>
</evidence>
<dbReference type="GO" id="GO:0005743">
    <property type="term" value="C:mitochondrial inner membrane"/>
    <property type="evidence" value="ECO:0007669"/>
    <property type="project" value="UniProtKB-SubCell"/>
</dbReference>
<keyword evidence="10" id="KW-0496">Mitochondrion</keyword>
<evidence type="ECO:0000256" key="10">
    <source>
        <dbReference type="ARBA" id="ARBA00023128"/>
    </source>
</evidence>
<evidence type="ECO:0000256" key="2">
    <source>
        <dbReference type="ARBA" id="ARBA00007260"/>
    </source>
</evidence>
<protein>
    <recommendedName>
        <fullName evidence="3">NADH dehydrogenase [ubiquinone] 1 beta subcomplex subunit 4</fullName>
    </recommendedName>
    <alternativeName>
        <fullName evidence="12">Complex I-B15</fullName>
    </alternativeName>
    <alternativeName>
        <fullName evidence="13">NADH-ubiquinone oxidoreductase B15 subunit</fullName>
    </alternativeName>
</protein>
<evidence type="ECO:0000256" key="11">
    <source>
        <dbReference type="ARBA" id="ARBA00023136"/>
    </source>
</evidence>
<evidence type="ECO:0000256" key="4">
    <source>
        <dbReference type="ARBA" id="ARBA00022448"/>
    </source>
</evidence>
<gene>
    <name evidence="16" type="ORF">PSYICH_LOCUS10066</name>
</gene>
<dbReference type="OrthoDB" id="5818798at2759"/>
<dbReference type="AlphaFoldDB" id="A0A9P0CWG0"/>
<evidence type="ECO:0000256" key="12">
    <source>
        <dbReference type="ARBA" id="ARBA00030212"/>
    </source>
</evidence>
<evidence type="ECO:0000256" key="9">
    <source>
        <dbReference type="ARBA" id="ARBA00022989"/>
    </source>
</evidence>
<feature type="transmembrane region" description="Helical" evidence="15">
    <location>
        <begin position="75"/>
        <end position="94"/>
    </location>
</feature>
<evidence type="ECO:0000313" key="16">
    <source>
        <dbReference type="EMBL" id="CAH1109544.1"/>
    </source>
</evidence>
<keyword evidence="6 15" id="KW-0812">Transmembrane</keyword>
<accession>A0A9P0CWG0</accession>
<dbReference type="PANTHER" id="PTHR15469:SF0">
    <property type="entry name" value="NADH DEHYDROGENASE [UBIQUINONE] 1 BETA SUBCOMPLEX SUBUNIT 4"/>
    <property type="match status" value="1"/>
</dbReference>
<evidence type="ECO:0000256" key="15">
    <source>
        <dbReference type="SAM" id="Phobius"/>
    </source>
</evidence>
<dbReference type="PANTHER" id="PTHR15469">
    <property type="entry name" value="NADH-UBIQUINONE OXIDOREDUCTASE B15 SUBUNIT"/>
    <property type="match status" value="1"/>
</dbReference>
<keyword evidence="14" id="KW-0175">Coiled coil</keyword>
<dbReference type="Pfam" id="PF07225">
    <property type="entry name" value="NDUF_B4"/>
    <property type="match status" value="1"/>
</dbReference>
<dbReference type="EMBL" id="OV651816">
    <property type="protein sequence ID" value="CAH1109544.1"/>
    <property type="molecule type" value="Genomic_DNA"/>
</dbReference>
<proteinExistence type="inferred from homology"/>
<keyword evidence="11 15" id="KW-0472">Membrane</keyword>